<dbReference type="Proteomes" id="UP000547874">
    <property type="component" value="Unassembled WGS sequence"/>
</dbReference>
<evidence type="ECO:0000313" key="9">
    <source>
        <dbReference type="EMBL" id="MVM11570.1"/>
    </source>
</evidence>
<evidence type="ECO:0000313" key="3">
    <source>
        <dbReference type="EMBL" id="GBV20231.1"/>
    </source>
</evidence>
<evidence type="ECO:0000313" key="19">
    <source>
        <dbReference type="Proteomes" id="UP000032274"/>
    </source>
</evidence>
<evidence type="ECO:0000313" key="4">
    <source>
        <dbReference type="EMBL" id="KIT96820.1"/>
    </source>
</evidence>
<dbReference type="EMBL" id="WPXC01000033">
    <property type="protein sequence ID" value="MVM11570.1"/>
    <property type="molecule type" value="Genomic_DNA"/>
</dbReference>
<reference evidence="15 23" key="10">
    <citation type="submission" date="2018-11" db="EMBL/GenBank/DDBJ databases">
        <title>Genomic profiling of Staphylococcus species from a Poultry farm system in KwaZulu-Natal, South Africa.</title>
        <authorList>
            <person name="Amoako D.G."/>
            <person name="Somboro A.M."/>
            <person name="Abia A.L.K."/>
            <person name="Bester L.A."/>
            <person name="Essack S.Y."/>
        </authorList>
    </citation>
    <scope>NUCLEOTIDE SEQUENCE [LARGE SCALE GENOMIC DNA]</scope>
    <source>
        <strain evidence="15 23">SA12</strain>
    </source>
</reference>
<evidence type="ECO:0000313" key="7">
    <source>
        <dbReference type="EMBL" id="KSA81384.1"/>
    </source>
</evidence>
<dbReference type="EMBL" id="JAANDN010000015">
    <property type="protein sequence ID" value="NUY67453.1"/>
    <property type="molecule type" value="Genomic_DNA"/>
</dbReference>
<evidence type="ECO:0000313" key="14">
    <source>
        <dbReference type="EMBL" id="NUY67453.1"/>
    </source>
</evidence>
<dbReference type="EMBL" id="JAAJIY010000012">
    <property type="protein sequence ID" value="NGK20938.1"/>
    <property type="molecule type" value="Genomic_DNA"/>
</dbReference>
<dbReference type="EMBL" id="JAAFLG010000003">
    <property type="protein sequence ID" value="NDP55382.1"/>
    <property type="molecule type" value="Genomic_DNA"/>
</dbReference>
<accession>A0A0D1I4R9</accession>
<evidence type="ECO:0000313" key="12">
    <source>
        <dbReference type="EMBL" id="NGW68904.1"/>
    </source>
</evidence>
<evidence type="ECO:0000313" key="22">
    <source>
        <dbReference type="Proteomes" id="UP000265645"/>
    </source>
</evidence>
<dbReference type="Proteomes" id="UP000032274">
    <property type="component" value="Unassembled WGS sequence"/>
</dbReference>
<evidence type="ECO:0000313" key="8">
    <source>
        <dbReference type="EMBL" id="MVK35911.1"/>
    </source>
</evidence>
<dbReference type="EMBL" id="FJNR01000014">
    <property type="protein sequence ID" value="CZQ67427.1"/>
    <property type="molecule type" value="Genomic_DNA"/>
</dbReference>
<dbReference type="EMBL" id="LALJ01000024">
    <property type="protein sequence ID" value="KMR35982.1"/>
    <property type="molecule type" value="Genomic_DNA"/>
</dbReference>
<reference evidence="2" key="5">
    <citation type="submission" date="2016-02" db="EMBL/GenBank/DDBJ databases">
        <authorList>
            <consortium name="Pathogen Informatics"/>
        </authorList>
    </citation>
    <scope>NUCLEOTIDE SEQUENCE</scope>
    <source>
        <strain evidence="2">1943STDY5698364</strain>
        <strain evidence="1 30">MOS105</strain>
    </source>
</reference>
<reference evidence="4 19" key="2">
    <citation type="submission" date="2015-01" db="EMBL/GenBank/DDBJ databases">
        <title>Characterization of Swiss Staphylococcus aureus strains involved in food poisoning.</title>
        <authorList>
            <person name="Crovadore J."/>
            <person name="Chablais R."/>
            <person name="Tonacini J."/>
            <person name="Schnyder B."/>
            <person name="Lefort F."/>
        </authorList>
    </citation>
    <scope>NUCLEOTIDE SEQUENCE [LARGE SCALE GENOMIC DNA]</scope>
    <source>
        <strain evidence="4 19">SA-120</strain>
    </source>
</reference>
<dbReference type="InterPro" id="IPR021461">
    <property type="entry name" value="DUF3113"/>
</dbReference>
<gene>
    <name evidence="7" type="ORF">ACR79_00630</name>
    <name evidence="18" type="ORF">DQU50_03860</name>
    <name evidence="15" type="ORF">EIH03_05835</name>
    <name evidence="6" type="ORF">EP54_14350</name>
    <name evidence="5" type="ORF">EQ90_09740</name>
    <name evidence="2" type="ORF">ERS391062_02068</name>
    <name evidence="11" type="ORF">G0Z31_05335</name>
    <name evidence="12" type="ORF">G6Y24_15750</name>
    <name evidence="8" type="ORF">GO814_12250</name>
    <name evidence="9" type="ORF">GO942_12960</name>
    <name evidence="13" type="ORF">GQX37_02465</name>
    <name evidence="14" type="ORF">GQX52_02070</name>
    <name evidence="10" type="ORF">GZ130_02085</name>
    <name evidence="3" type="ORF">M1K003_1221</name>
    <name evidence="17" type="ORF">NCTC10702_00583</name>
    <name evidence="4" type="ORF">QU38_09575</name>
    <name evidence="16" type="ORF">SAMEA1531725_00109</name>
    <name evidence="1" type="ORF">SAMEA70146418_01197</name>
</gene>
<evidence type="ECO:0000313" key="16">
    <source>
        <dbReference type="EMBL" id="SRZ61913.1"/>
    </source>
</evidence>
<evidence type="ECO:0000313" key="11">
    <source>
        <dbReference type="EMBL" id="NGK20938.1"/>
    </source>
</evidence>
<dbReference type="Proteomes" id="UP000265645">
    <property type="component" value="Unassembled WGS sequence"/>
</dbReference>
<dbReference type="EMBL" id="JXIG01000627">
    <property type="protein sequence ID" value="KIT96820.1"/>
    <property type="molecule type" value="Genomic_DNA"/>
</dbReference>
<dbReference type="Proteomes" id="UP000250286">
    <property type="component" value="Unassembled WGS sequence"/>
</dbReference>
<evidence type="ECO:0000313" key="21">
    <source>
        <dbReference type="Proteomes" id="UP000254116"/>
    </source>
</evidence>
<dbReference type="Proteomes" id="UP000478431">
    <property type="component" value="Unassembled WGS sequence"/>
</dbReference>
<dbReference type="Proteomes" id="UP000466646">
    <property type="component" value="Unassembled WGS sequence"/>
</dbReference>
<reference evidence="7" key="3">
    <citation type="submission" date="2015-06" db="EMBL/GenBank/DDBJ databases">
        <authorList>
            <person name="Diene S.M."/>
            <person name="Von Dach E."/>
            <person name="Fankhauser C."/>
            <person name="Schrenzel J."/>
            <person name="Harbarth S."/>
            <person name="Francois P."/>
        </authorList>
    </citation>
    <scope>NUCLEOTIDE SEQUENCE</scope>
    <source>
        <strain evidence="7">MRSA_S26</strain>
    </source>
</reference>
<dbReference type="EMBL" id="UHBY01000003">
    <property type="protein sequence ID" value="SUL31747.1"/>
    <property type="molecule type" value="Genomic_DNA"/>
</dbReference>
<reference evidence="11 28" key="15">
    <citation type="submission" date="2020-02" db="EMBL/GenBank/DDBJ databases">
        <title>Novel Insights Into The Classification of Staphylococcal Beta-Lactamases In Relation To The Cefazolin Inoculum Effect.</title>
        <authorList>
            <person name="Carvajal L.P."/>
            <person name="Rincon S."/>
            <person name="Echeverri A."/>
            <person name="Porras J."/>
            <person name="Rios R."/>
            <person name="Ordonez K."/>
            <person name="Seas C."/>
            <person name="Gomez-Villegas S."/>
            <person name="Diaz L."/>
            <person name="Arias C.A."/>
            <person name="Reyes J."/>
        </authorList>
    </citation>
    <scope>NUCLEOTIDE SEQUENCE [LARGE SCALE GENOMIC DNA]</scope>
    <source>
        <strain evidence="11 28">UP127</strain>
    </source>
</reference>
<proteinExistence type="predicted"/>
<reference evidence="26 29" key="11">
    <citation type="submission" date="2019-11" db="EMBL/GenBank/DDBJ databases">
        <title>Implementation of targeted gown and glove precautions to prevent Staphylococcus aureus acquisition in community-based nursing homes.</title>
        <authorList>
            <person name="Stine O.C."/>
        </authorList>
    </citation>
    <scope>NUCLEOTIDE SEQUENCE [LARGE SCALE GENOMIC DNA]</scope>
    <source>
        <strain evidence="9 29">S_1081.LBCF.DN</strain>
        <strain evidence="8 26">S_2062.LAUP.DI</strain>
    </source>
</reference>
<evidence type="ECO:0000313" key="25">
    <source>
        <dbReference type="Proteomes" id="UP000466646"/>
    </source>
</evidence>
<dbReference type="AlphaFoldDB" id="A0A0D1I4R9"/>
<dbReference type="SMR" id="A0A0D1I4R9"/>
<evidence type="ECO:0000313" key="31">
    <source>
        <dbReference type="Proteomes" id="UP000547874"/>
    </source>
</evidence>
<dbReference type="Proteomes" id="UP000294017">
    <property type="component" value="Unassembled WGS sequence"/>
</dbReference>
<evidence type="ECO:0000313" key="28">
    <source>
        <dbReference type="Proteomes" id="UP000478431"/>
    </source>
</evidence>
<evidence type="ECO:0000313" key="10">
    <source>
        <dbReference type="EMBL" id="NDP55382.1"/>
    </source>
</evidence>
<dbReference type="Proteomes" id="UP000473113">
    <property type="component" value="Unassembled WGS sequence"/>
</dbReference>
<dbReference type="EMBL" id="JAALTR010000398">
    <property type="protein sequence ID" value="NGW68904.1"/>
    <property type="molecule type" value="Genomic_DNA"/>
</dbReference>
<evidence type="ECO:0000313" key="32">
    <source>
        <dbReference type="Proteomes" id="UP000561555"/>
    </source>
</evidence>
<dbReference type="Proteomes" id="UP000507112">
    <property type="component" value="Unassembled WGS sequence"/>
</dbReference>
<dbReference type="Proteomes" id="UP000052129">
    <property type="component" value="Unassembled WGS sequence"/>
</dbReference>
<evidence type="ECO:0000313" key="27">
    <source>
        <dbReference type="Proteomes" id="UP000473113"/>
    </source>
</evidence>
<reference evidence="18 24" key="7">
    <citation type="submission" date="2018-06" db="EMBL/GenBank/DDBJ databases">
        <title>Whole genome sequencing to identify and define MRSA outbreaks.</title>
        <authorList>
            <person name="Sullivan M.J."/>
            <person name="Altman D.R."/>
            <person name="Chacko K."/>
            <person name="Ciferri B."/>
            <person name="Webster E."/>
            <person name="Deikus G."/>
            <person name="Lewis M."/>
            <person name="Khan Z."/>
            <person name="Beckford C."/>
            <person name="Rendo A."/>
            <person name="Samaroo F."/>
            <person name="Sebra R."/>
            <person name="Karam-Howlin R."/>
            <person name="Southwick K."/>
            <person name="Adams E."/>
            <person name="Ying L."/>
            <person name="Kornblum J."/>
            <person name="Factor S."/>
            <person name="Danesh Yazdi M."/>
            <person name="Dingle T."/>
            <person name="Hamula C."/>
            <person name="Bashir A."/>
            <person name="Schadt E."/>
            <person name="Kasarskis A."/>
            <person name="Patel G."/>
            <person name="Wallach F."/>
            <person name="Gibbs K."/>
            <person name="Van Bakel H."/>
        </authorList>
    </citation>
    <scope>NUCLEOTIDE SEQUENCE [LARGE SCALE GENOMIC DNA]</scope>
    <source>
        <strain evidence="24">pt013</strain>
        <strain evidence="18">Pt013</strain>
    </source>
</reference>
<dbReference type="EMBL" id="BDVT01000005">
    <property type="protein sequence ID" value="GBV20231.1"/>
    <property type="molecule type" value="Genomic_DNA"/>
</dbReference>
<evidence type="ECO:0000313" key="17">
    <source>
        <dbReference type="EMBL" id="SUL31747.1"/>
    </source>
</evidence>
<name>A0A0D1I4R9_STAAU</name>
<reference evidence="31 32" key="12">
    <citation type="journal article" date="2020" name="J. Antimicrob. Chemother.">
        <title>Detection of heterogeneous vancomycin intermediate resistance in MRSA isolates from Latin America.</title>
        <authorList>
            <person name="Castro B.E."/>
            <person name="Berrio M."/>
            <person name="Vargas M.L."/>
            <person name="Carvajal L.P."/>
            <person name="Millan L.V."/>
            <person name="Rios R."/>
            <person name="Hernandez A.K."/>
            <person name="Rincon S."/>
            <person name="Cubides P."/>
            <person name="Forero E."/>
            <person name="Dinh A."/>
            <person name="Seas C."/>
            <person name="Munita J.M."/>
            <person name="Arias C.A."/>
            <person name="Reyes J."/>
            <person name="Diaz L."/>
        </authorList>
    </citation>
    <scope>NUCLEOTIDE SEQUENCE [LARGE SCALE GENOMIC DNA]</scope>
    <source>
        <strain evidence="13 31">UE1097</strain>
        <strain evidence="14 32">UP89</strain>
    </source>
</reference>
<evidence type="ECO:0000313" key="30">
    <source>
        <dbReference type="Proteomes" id="UP000507112"/>
    </source>
</evidence>
<evidence type="ECO:0000313" key="5">
    <source>
        <dbReference type="EMBL" id="KMR35982.1"/>
    </source>
</evidence>
<organism evidence="8 26">
    <name type="scientific">Staphylococcus aureus</name>
    <dbReference type="NCBI Taxonomy" id="1280"/>
    <lineage>
        <taxon>Bacteria</taxon>
        <taxon>Bacillati</taxon>
        <taxon>Bacillota</taxon>
        <taxon>Bacilli</taxon>
        <taxon>Bacillales</taxon>
        <taxon>Staphylococcaceae</taxon>
        <taxon>Staphylococcus</taxon>
    </lineage>
</organism>
<reference evidence="12 27" key="14">
    <citation type="submission" date="2020-02" db="EMBL/GenBank/DDBJ databases">
        <title>Detection of Heterogeneous Vancomycin Intermediate Resistance in Methicillin Resistant Staphylococcus aureus Isolates from Latin-America.</title>
        <authorList>
            <person name="Castro-Cardozo B."/>
            <person name="Berrio M."/>
            <person name="Vargas M.L."/>
            <person name="Carvajal L.P."/>
            <person name="Millan L.V."/>
            <person name="Rios R."/>
            <person name="Hernandez A."/>
            <person name="Rincon S.L."/>
            <person name="Cubides P."/>
            <person name="Forero E."/>
            <person name="Dinh A."/>
            <person name="Seas C."/>
            <person name="Munita J.M."/>
            <person name="Arias C.A."/>
            <person name="Reyes J."/>
            <person name="Diaz L."/>
        </authorList>
    </citation>
    <scope>NUCLEOTIDE SEQUENCE [LARGE SCALE GENOMIC DNA]</scope>
    <source>
        <strain evidence="12 27">UG255</strain>
    </source>
</reference>
<dbReference type="EMBL" id="LFVP01000001">
    <property type="protein sequence ID" value="KSA81384.1"/>
    <property type="molecule type" value="Genomic_DNA"/>
</dbReference>
<evidence type="ECO:0000313" key="18">
    <source>
        <dbReference type="EMBL" id="TXL46963.1"/>
    </source>
</evidence>
<evidence type="ECO:0000313" key="15">
    <source>
        <dbReference type="EMBL" id="RZI07529.1"/>
    </source>
</evidence>
<reference evidence="7" key="4">
    <citation type="journal article" date="2016" name="J. Infect. Dis.">
        <title>Comparative Genomics of Community-Associated Methicillin-Resistant Staphylococcus aureus Shows the Emergence of Clone ST8-USA300 in Geneva, Switzerland.</title>
        <authorList>
            <person name="Von Dach E."/>
            <person name="Diene S.M."/>
            <person name="Fankhauser C."/>
            <person name="Schrenzel J."/>
            <person name="Harbarth S."/>
            <person name="Francois P."/>
        </authorList>
    </citation>
    <scope>NUCLEOTIDE SEQUENCE</scope>
    <source>
        <strain evidence="7">MRSA_S26</strain>
    </source>
</reference>
<dbReference type="Proteomes" id="UP000254116">
    <property type="component" value="Unassembled WGS sequence"/>
</dbReference>
<dbReference type="Proteomes" id="UP000478867">
    <property type="component" value="Unassembled WGS sequence"/>
</dbReference>
<reference evidence="20 21" key="8">
    <citation type="submission" date="2018-06" db="EMBL/GenBank/DDBJ databases">
        <authorList>
            <consortium name="Pathogen Informatics"/>
            <person name="Doyle S."/>
        </authorList>
    </citation>
    <scope>NUCLEOTIDE SEQUENCE [LARGE SCALE GENOMIC DNA]</scope>
    <source>
        <strain evidence="16 20">EOE173</strain>
        <strain evidence="17 21">NCTC10702</strain>
    </source>
</reference>
<evidence type="ECO:0000313" key="26">
    <source>
        <dbReference type="Proteomes" id="UP000471199"/>
    </source>
</evidence>
<dbReference type="Proteomes" id="UP000471199">
    <property type="component" value="Unassembled WGS sequence"/>
</dbReference>
<evidence type="ECO:0000313" key="6">
    <source>
        <dbReference type="EMBL" id="KMR55356.1"/>
    </source>
</evidence>
<reference evidence="10 25" key="13">
    <citation type="submission" date="2020-01" db="EMBL/GenBank/DDBJ databases">
        <title>Analysis of Virulence and Antimicrobial Resistance Gene Carriage in Staphylococcus aureus Infections in Equids Using Whole Genome Sequencing.</title>
        <authorList>
            <person name="Little S.V."/>
            <person name="Hillhouse A.E."/>
            <person name="Cohen N.D."/>
            <person name="Lawhon S.D."/>
            <person name="Bryan L.K."/>
        </authorList>
    </citation>
    <scope>NUCLEOTIDE SEQUENCE [LARGE SCALE GENOMIC DNA]</scope>
    <source>
        <strain evidence="10 25">61-017</strain>
    </source>
</reference>
<dbReference type="EMBL" id="UELG01000001">
    <property type="protein sequence ID" value="SRZ61913.1"/>
    <property type="molecule type" value="Genomic_DNA"/>
</dbReference>
<dbReference type="RefSeq" id="WP_001164629.1">
    <property type="nucleotide sequence ID" value="NC_021670.1"/>
</dbReference>
<evidence type="ECO:0000313" key="2">
    <source>
        <dbReference type="EMBL" id="CZQ67427.1"/>
    </source>
</evidence>
<protein>
    <submittedName>
        <fullName evidence="8">DUF3113 family protein</fullName>
    </submittedName>
    <submittedName>
        <fullName evidence="1">Phage protein</fullName>
    </submittedName>
    <submittedName>
        <fullName evidence="4">PhiSLT ORF65-like protein</fullName>
    </submittedName>
</protein>
<dbReference type="Proteomes" id="UP000561555">
    <property type="component" value="Unassembled WGS sequence"/>
</dbReference>
<dbReference type="EMBL" id="QNXF01000002">
    <property type="protein sequence ID" value="TXL46963.1"/>
    <property type="molecule type" value="Genomic_DNA"/>
</dbReference>
<dbReference type="EMBL" id="JAANEC010000028">
    <property type="protein sequence ID" value="NUY11424.1"/>
    <property type="molecule type" value="Genomic_DNA"/>
</dbReference>
<dbReference type="EMBL" id="RQTF01000088">
    <property type="protein sequence ID" value="RZI07529.1"/>
    <property type="molecule type" value="Genomic_DNA"/>
</dbReference>
<evidence type="ECO:0000313" key="20">
    <source>
        <dbReference type="Proteomes" id="UP000250286"/>
    </source>
</evidence>
<reference evidence="3" key="9">
    <citation type="submission" date="2018-07" db="EMBL/GenBank/DDBJ databases">
        <title>Protection against atopic dermatitis through acquisition of Staphylococcus quorum-sensing agr mutations in the skin.</title>
        <authorList>
            <person name="Nakamura Y."/>
            <person name="Takahashi H."/>
            <person name="Takaya A."/>
            <person name="Inoue Y."/>
            <person name="Katayama Y."/>
            <person name="Kusuya Y."/>
            <person name="Shoji T."/>
            <person name="Takada S."/>
            <person name="Nakagawa S."/>
            <person name="Oguma R."/>
            <person name="Ozawa N."/>
            <person name="Yamaide F."/>
            <person name="Suzuki S."/>
            <person name="Villaruz A."/>
            <person name="Otto M."/>
            <person name="Matsue H."/>
            <person name="Nunez G."/>
            <person name="Shimojo N."/>
        </authorList>
    </citation>
    <scope>NUCLEOTIDE SEQUENCE</scope>
    <source>
        <strain evidence="3">M1K003</strain>
    </source>
</reference>
<dbReference type="EMBL" id="LALQ01000090">
    <property type="protein sequence ID" value="KMR55356.1"/>
    <property type="molecule type" value="Genomic_DNA"/>
</dbReference>
<evidence type="ECO:0000313" key="13">
    <source>
        <dbReference type="EMBL" id="NUY11424.1"/>
    </source>
</evidence>
<dbReference type="Pfam" id="PF11310">
    <property type="entry name" value="DUF3113"/>
    <property type="match status" value="1"/>
</dbReference>
<dbReference type="EMBL" id="WPTS01000037">
    <property type="protein sequence ID" value="MVK35911.1"/>
    <property type="molecule type" value="Genomic_DNA"/>
</dbReference>
<evidence type="ECO:0000313" key="24">
    <source>
        <dbReference type="Proteomes" id="UP000451682"/>
    </source>
</evidence>
<evidence type="ECO:0000313" key="1">
    <source>
        <dbReference type="EMBL" id="CAC8208907.1"/>
    </source>
</evidence>
<accession>A0A1E8X484</accession>
<reference evidence="22" key="6">
    <citation type="submission" date="2017-08" db="EMBL/GenBank/DDBJ databases">
        <title>Protection against atopic dermatitis through acquisition of Staphylococcus quorum-sensing agr mutations in the skin.</title>
        <authorList>
            <person name="Nakamura Y."/>
            <person name="Takahashi H."/>
            <person name="Takaya A."/>
            <person name="Inoue Y."/>
            <person name="Katayama Y."/>
            <person name="Kusuya Y."/>
            <person name="Shoji T."/>
            <person name="Takada S."/>
            <person name="Nakagawa S."/>
            <person name="Oguma R."/>
            <person name="Ozawa N."/>
            <person name="Yamaide F."/>
            <person name="Suzuki S."/>
            <person name="Villaruz A."/>
            <person name="Otto M."/>
            <person name="Matsue H."/>
            <person name="Nunez G."/>
            <person name="Shimojo N."/>
        </authorList>
    </citation>
    <scope>NUCLEOTIDE SEQUENCE [LARGE SCALE GENOMIC DNA]</scope>
    <source>
        <strain evidence="22">M1K003</strain>
    </source>
</reference>
<dbReference type="Proteomes" id="UP000451682">
    <property type="component" value="Unassembled WGS sequence"/>
</dbReference>
<evidence type="ECO:0000313" key="23">
    <source>
        <dbReference type="Proteomes" id="UP000294017"/>
    </source>
</evidence>
<reference evidence="5" key="1">
    <citation type="journal article" date="2015" name="J. Infect. Dis.">
        <title>Parallel Epidemics of Community-Associated Methicillin-Resistant Staphylococcus aureus USA300 Infection in North and South America.</title>
        <authorList>
            <person name="Planet P.J."/>
            <person name="Diaz L."/>
            <person name="Kolokotronis S.O."/>
            <person name="Narechania A."/>
            <person name="Reyes J."/>
            <person name="Xing G."/>
            <person name="Rincon S."/>
            <person name="Smith H."/>
            <person name="Panesso D."/>
            <person name="Ryan C."/>
            <person name="Smith D.P."/>
            <person name="Guzman M."/>
            <person name="Zurita J."/>
            <person name="Sebra R."/>
            <person name="Deikus G."/>
            <person name="Nolan R.L."/>
            <person name="Tenover F.C."/>
            <person name="Weinstock G.M."/>
            <person name="Robinson D.A."/>
            <person name="Arias C.A."/>
        </authorList>
    </citation>
    <scope>NUCLEOTIDE SEQUENCE</scope>
    <source>
        <strain evidence="5">CA15</strain>
        <strain evidence="6">M121</strain>
    </source>
</reference>
<dbReference type="Proteomes" id="UP000070985">
    <property type="component" value="Unassembled WGS sequence"/>
</dbReference>
<evidence type="ECO:0000313" key="29">
    <source>
        <dbReference type="Proteomes" id="UP000478867"/>
    </source>
</evidence>
<sequence length="61" mass="7109">MQHQAYINASVDIRIPTEVESVNYNQIDKEKENLADYLFNNPGELLKYNVINIKVLDLEVE</sequence>
<dbReference type="EMBL" id="CAIIGD010000003">
    <property type="protein sequence ID" value="CAC8208907.1"/>
    <property type="molecule type" value="Genomic_DNA"/>
</dbReference>